<proteinExistence type="predicted"/>
<dbReference type="CDD" id="cd03301">
    <property type="entry name" value="ABC_MalK_N"/>
    <property type="match status" value="1"/>
</dbReference>
<dbReference type="Gene3D" id="2.40.50.100">
    <property type="match status" value="1"/>
</dbReference>
<dbReference type="PANTHER" id="PTHR43875:SF1">
    <property type="entry name" value="OSMOPROTECTIVE COMPOUNDS UPTAKE ATP-BINDING PROTEIN GGTA"/>
    <property type="match status" value="1"/>
</dbReference>
<organism evidence="5">
    <name type="scientific">Desertifilum tharense IPPAS B-1220</name>
    <dbReference type="NCBI Taxonomy" id="1781255"/>
    <lineage>
        <taxon>Bacteria</taxon>
        <taxon>Bacillati</taxon>
        <taxon>Cyanobacteriota</taxon>
        <taxon>Cyanophyceae</taxon>
        <taxon>Desertifilales</taxon>
        <taxon>Desertifilaceae</taxon>
        <taxon>Desertifilum</taxon>
    </lineage>
</organism>
<evidence type="ECO:0000313" key="5">
    <source>
        <dbReference type="EMBL" id="OEJ73655.1"/>
    </source>
</evidence>
<name>A0A1E5QG38_9CYAN</name>
<dbReference type="InterPro" id="IPR003593">
    <property type="entry name" value="AAA+_ATPase"/>
</dbReference>
<keyword evidence="3 5" id="KW-0067">ATP-binding</keyword>
<dbReference type="PANTHER" id="PTHR43875">
    <property type="entry name" value="MALTODEXTRIN IMPORT ATP-BINDING PROTEIN MSMX"/>
    <property type="match status" value="1"/>
</dbReference>
<dbReference type="InterPro" id="IPR003439">
    <property type="entry name" value="ABC_transporter-like_ATP-bd"/>
</dbReference>
<gene>
    <name evidence="5" type="ORF">BH720_18550</name>
</gene>
<dbReference type="InterPro" id="IPR008995">
    <property type="entry name" value="Mo/tungstate-bd_C_term_dom"/>
</dbReference>
<dbReference type="EMBL" id="MJGC01000082">
    <property type="protein sequence ID" value="OEJ73655.1"/>
    <property type="molecule type" value="Genomic_DNA"/>
</dbReference>
<dbReference type="STRING" id="1781255.BH720_18550"/>
<protein>
    <submittedName>
        <fullName evidence="5">Sugar ABC transporter ATP-binding protein</fullName>
    </submittedName>
</protein>
<reference evidence="5" key="1">
    <citation type="submission" date="2016-09" db="EMBL/GenBank/DDBJ databases">
        <title>Draft genome of thermotolerant cyanobacterium Desertifilum sp. strain IPPAS B-1220.</title>
        <authorList>
            <person name="Sinetova M.A."/>
            <person name="Bolakhan K."/>
            <person name="Zayadan B.K."/>
            <person name="Mironov K.S."/>
            <person name="Ustinova V."/>
            <person name="Kupriyanova E.V."/>
            <person name="Sidorov R.A."/>
            <person name="Skrypnik A.N."/>
            <person name="Gogoleva N.E."/>
            <person name="Gogolev Y.V."/>
            <person name="Los D.A."/>
        </authorList>
    </citation>
    <scope>NUCLEOTIDE SEQUENCE [LARGE SCALE GENOMIC DNA]</scope>
    <source>
        <strain evidence="5">IPPAS B-1220</strain>
    </source>
</reference>
<dbReference type="AlphaFoldDB" id="A0A1E5QG38"/>
<evidence type="ECO:0000256" key="3">
    <source>
        <dbReference type="ARBA" id="ARBA00022840"/>
    </source>
</evidence>
<dbReference type="Pfam" id="PF00005">
    <property type="entry name" value="ABC_tran"/>
    <property type="match status" value="1"/>
</dbReference>
<dbReference type="InterPro" id="IPR047641">
    <property type="entry name" value="ABC_transpr_MalK/UgpC-like"/>
</dbReference>
<sequence>MAQVVLDNIFKSFPKGQEAKTQVLDATVGDSPQAVLRRIHLTVNDGEFMVLVGPSGCGKSTLLRLIAGLEELTAGNIWVGDTLVNHLPPKARDIAMVFQNYALYPHMTVYDNIAFGLRRFSTPERSHSGIPPWAESSLFGLTRSLPRPLRYRPQQERSIEQRVLKVAKLLQIEGLLERLPKQLSGGQKQRVALGRAIARNPQVFLMDEPLSNLDAKLRAETRAQIVNLQRQLGITTIYVTHDQVEAMTMGDRIAVMNEGQIQQIAPPLELYNHPANLFVAQFIGSPPMNFLPVSFTPPLLITHPSFRFSLPPHWESVLHSYGSNSLILGVRPEHLSVGVPATKNLPVQVERLEALGNETFITVRLVEERPGNSPLLQARVAPDTSVSLGEQLWLSLTTDKIHLFDPKTQMAIAPSRA</sequence>
<dbReference type="InterPro" id="IPR027417">
    <property type="entry name" value="P-loop_NTPase"/>
</dbReference>
<dbReference type="SMART" id="SM00382">
    <property type="entry name" value="AAA"/>
    <property type="match status" value="1"/>
</dbReference>
<dbReference type="GO" id="GO:0005524">
    <property type="term" value="F:ATP binding"/>
    <property type="evidence" value="ECO:0007669"/>
    <property type="project" value="UniProtKB-KW"/>
</dbReference>
<dbReference type="PROSITE" id="PS50893">
    <property type="entry name" value="ABC_TRANSPORTER_2"/>
    <property type="match status" value="1"/>
</dbReference>
<dbReference type="GO" id="GO:0008643">
    <property type="term" value="P:carbohydrate transport"/>
    <property type="evidence" value="ECO:0007669"/>
    <property type="project" value="InterPro"/>
</dbReference>
<comment type="caution">
    <text evidence="5">The sequence shown here is derived from an EMBL/GenBank/DDBJ whole genome shotgun (WGS) entry which is preliminary data.</text>
</comment>
<dbReference type="InterPro" id="IPR015855">
    <property type="entry name" value="ABC_transpr_MalK-like"/>
</dbReference>
<accession>A0A1E5QG38</accession>
<dbReference type="PROSITE" id="PS00211">
    <property type="entry name" value="ABC_TRANSPORTER_1"/>
    <property type="match status" value="1"/>
</dbReference>
<dbReference type="Pfam" id="PF17912">
    <property type="entry name" value="OB_MalK"/>
    <property type="match status" value="1"/>
</dbReference>
<dbReference type="InterPro" id="IPR012340">
    <property type="entry name" value="NA-bd_OB-fold"/>
</dbReference>
<evidence type="ECO:0000256" key="2">
    <source>
        <dbReference type="ARBA" id="ARBA00022741"/>
    </source>
</evidence>
<dbReference type="GO" id="GO:0016887">
    <property type="term" value="F:ATP hydrolysis activity"/>
    <property type="evidence" value="ECO:0007669"/>
    <property type="project" value="InterPro"/>
</dbReference>
<keyword evidence="1" id="KW-0813">Transport</keyword>
<dbReference type="OrthoDB" id="508245at2"/>
<evidence type="ECO:0000256" key="1">
    <source>
        <dbReference type="ARBA" id="ARBA00022448"/>
    </source>
</evidence>
<evidence type="ECO:0000259" key="4">
    <source>
        <dbReference type="PROSITE" id="PS50893"/>
    </source>
</evidence>
<dbReference type="Gene3D" id="3.40.50.300">
    <property type="entry name" value="P-loop containing nucleotide triphosphate hydrolases"/>
    <property type="match status" value="1"/>
</dbReference>
<dbReference type="SUPFAM" id="SSF52540">
    <property type="entry name" value="P-loop containing nucleoside triphosphate hydrolases"/>
    <property type="match status" value="1"/>
</dbReference>
<dbReference type="Gene3D" id="2.40.50.140">
    <property type="entry name" value="Nucleic acid-binding proteins"/>
    <property type="match status" value="1"/>
</dbReference>
<dbReference type="GO" id="GO:0055052">
    <property type="term" value="C:ATP-binding cassette (ABC) transporter complex, substrate-binding subunit-containing"/>
    <property type="evidence" value="ECO:0007669"/>
    <property type="project" value="TreeGrafter"/>
</dbReference>
<dbReference type="GO" id="GO:0140359">
    <property type="term" value="F:ABC-type transporter activity"/>
    <property type="evidence" value="ECO:0007669"/>
    <property type="project" value="InterPro"/>
</dbReference>
<keyword evidence="2" id="KW-0547">Nucleotide-binding</keyword>
<dbReference type="InterPro" id="IPR040582">
    <property type="entry name" value="OB_MalK-like"/>
</dbReference>
<dbReference type="InterPro" id="IPR017871">
    <property type="entry name" value="ABC_transporter-like_CS"/>
</dbReference>
<feature type="domain" description="ABC transporter" evidence="4">
    <location>
        <begin position="4"/>
        <end position="283"/>
    </location>
</feature>
<dbReference type="SUPFAM" id="SSF50331">
    <property type="entry name" value="MOP-like"/>
    <property type="match status" value="1"/>
</dbReference>